<protein>
    <recommendedName>
        <fullName evidence="3">YD repeat-containing protein</fullName>
    </recommendedName>
</protein>
<evidence type="ECO:0000313" key="2">
    <source>
        <dbReference type="Proteomes" id="UP000632339"/>
    </source>
</evidence>
<comment type="caution">
    <text evidence="1">The sequence shown here is derived from an EMBL/GenBank/DDBJ whole genome shotgun (WGS) entry which is preliminary data.</text>
</comment>
<sequence>MEHSKISEKLLRILVLAGLLSSCQNDEPIATLQSSSVESADQNAKLIANPNLVIDGDKTLEYVNWGRYAGKLSKVTDSKYFTEYSYNDNNGSTDLWIISKRYDKASNALVNEHKFQVSNGKCIASRDVTNQIDYAYMYNAANRLTEIKAIPQNASTYKIIFDHAYYSATKEYRLRTISVHESTGPVSEMTIGYTLPGGTLITDKYPLNPDIGLDRYLHIYGNFSNYLVQQISVAQLNSSNQPITFTKLTYSTNSDGYVTTRVTEYHPLGYGNNNGVKTTVDLLKYSN</sequence>
<dbReference type="RefSeq" id="WP_019941896.1">
    <property type="nucleotide sequence ID" value="NZ_BMLI01000001.1"/>
</dbReference>
<dbReference type="Proteomes" id="UP000632339">
    <property type="component" value="Unassembled WGS sequence"/>
</dbReference>
<dbReference type="EMBL" id="BMLI01000001">
    <property type="protein sequence ID" value="GGM76709.1"/>
    <property type="molecule type" value="Genomic_DNA"/>
</dbReference>
<accession>A0ABQ2HD19</accession>
<reference evidence="2" key="1">
    <citation type="journal article" date="2019" name="Int. J. Syst. Evol. Microbiol.">
        <title>The Global Catalogue of Microorganisms (GCM) 10K type strain sequencing project: providing services to taxonomists for standard genome sequencing and annotation.</title>
        <authorList>
            <consortium name="The Broad Institute Genomics Platform"/>
            <consortium name="The Broad Institute Genome Sequencing Center for Infectious Disease"/>
            <person name="Wu L."/>
            <person name="Ma J."/>
        </authorList>
    </citation>
    <scope>NUCLEOTIDE SEQUENCE [LARGE SCALE GENOMIC DNA]</scope>
    <source>
        <strain evidence="2">CGMCC 1.6375</strain>
    </source>
</reference>
<organism evidence="1 2">
    <name type="scientific">Dyadobacter beijingensis</name>
    <dbReference type="NCBI Taxonomy" id="365489"/>
    <lineage>
        <taxon>Bacteria</taxon>
        <taxon>Pseudomonadati</taxon>
        <taxon>Bacteroidota</taxon>
        <taxon>Cytophagia</taxon>
        <taxon>Cytophagales</taxon>
        <taxon>Spirosomataceae</taxon>
        <taxon>Dyadobacter</taxon>
    </lineage>
</organism>
<gene>
    <name evidence="1" type="ORF">GCM10010967_05380</name>
</gene>
<proteinExistence type="predicted"/>
<evidence type="ECO:0000313" key="1">
    <source>
        <dbReference type="EMBL" id="GGM76709.1"/>
    </source>
</evidence>
<name>A0ABQ2HD19_9BACT</name>
<dbReference type="PROSITE" id="PS51257">
    <property type="entry name" value="PROKAR_LIPOPROTEIN"/>
    <property type="match status" value="1"/>
</dbReference>
<keyword evidence="2" id="KW-1185">Reference proteome</keyword>
<evidence type="ECO:0008006" key="3">
    <source>
        <dbReference type="Google" id="ProtNLM"/>
    </source>
</evidence>